<protein>
    <submittedName>
        <fullName evidence="2">TENA/THI-4/PQQC family domain-containing protein</fullName>
    </submittedName>
</protein>
<evidence type="ECO:0000259" key="1">
    <source>
        <dbReference type="Pfam" id="PF03070"/>
    </source>
</evidence>
<name>A0AAD4MJA4_9BILA</name>
<reference evidence="2" key="1">
    <citation type="submission" date="2022-01" db="EMBL/GenBank/DDBJ databases">
        <title>Genome Sequence Resource for Two Populations of Ditylenchus destructor, the Migratory Endoparasitic Phytonematode.</title>
        <authorList>
            <person name="Zhang H."/>
            <person name="Lin R."/>
            <person name="Xie B."/>
        </authorList>
    </citation>
    <scope>NUCLEOTIDE SEQUENCE</scope>
    <source>
        <strain evidence="2">BazhouSP</strain>
    </source>
</reference>
<dbReference type="AlphaFoldDB" id="A0AAD4MJA4"/>
<dbReference type="SUPFAM" id="SSF48613">
    <property type="entry name" value="Heme oxygenase-like"/>
    <property type="match status" value="1"/>
</dbReference>
<organism evidence="2 3">
    <name type="scientific">Ditylenchus destructor</name>
    <dbReference type="NCBI Taxonomy" id="166010"/>
    <lineage>
        <taxon>Eukaryota</taxon>
        <taxon>Metazoa</taxon>
        <taxon>Ecdysozoa</taxon>
        <taxon>Nematoda</taxon>
        <taxon>Chromadorea</taxon>
        <taxon>Rhabditida</taxon>
        <taxon>Tylenchina</taxon>
        <taxon>Tylenchomorpha</taxon>
        <taxon>Sphaerularioidea</taxon>
        <taxon>Anguinidae</taxon>
        <taxon>Anguininae</taxon>
        <taxon>Ditylenchus</taxon>
    </lineage>
</organism>
<proteinExistence type="predicted"/>
<keyword evidence="3" id="KW-1185">Reference proteome</keyword>
<dbReference type="InterPro" id="IPR016084">
    <property type="entry name" value="Haem_Oase-like_multi-hlx"/>
</dbReference>
<accession>A0AAD4MJA4</accession>
<sequence>MSGDGGLRKNSQCNNPEILESTWKLAQVETAHSRTFSKEAGERNEDEYQQIRQLPYHQEMARGDLKLEVFQHYLIQDAHYLKRCAESMNILANGVKNDHDKAYFKNRHESWTKHHEDMLLVTFPKYKLTRANFDDSVISGEFNFQALKY</sequence>
<evidence type="ECO:0000313" key="2">
    <source>
        <dbReference type="EMBL" id="KAI1692328.1"/>
    </source>
</evidence>
<gene>
    <name evidence="2" type="ORF">DdX_21316</name>
</gene>
<dbReference type="Proteomes" id="UP001201812">
    <property type="component" value="Unassembled WGS sequence"/>
</dbReference>
<feature type="domain" description="Thiaminase-2/PQQC" evidence="1">
    <location>
        <begin position="55"/>
        <end position="93"/>
    </location>
</feature>
<dbReference type="Gene3D" id="1.20.910.10">
    <property type="entry name" value="Heme oxygenase-like"/>
    <property type="match status" value="1"/>
</dbReference>
<dbReference type="Pfam" id="PF03070">
    <property type="entry name" value="TENA_THI-4"/>
    <property type="match status" value="1"/>
</dbReference>
<comment type="caution">
    <text evidence="2">The sequence shown here is derived from an EMBL/GenBank/DDBJ whole genome shotgun (WGS) entry which is preliminary data.</text>
</comment>
<dbReference type="InterPro" id="IPR004305">
    <property type="entry name" value="Thiaminase-2/PQQC"/>
</dbReference>
<dbReference type="GO" id="GO:0006772">
    <property type="term" value="P:thiamine metabolic process"/>
    <property type="evidence" value="ECO:0007669"/>
    <property type="project" value="UniProtKB-ARBA"/>
</dbReference>
<evidence type="ECO:0000313" key="3">
    <source>
        <dbReference type="Proteomes" id="UP001201812"/>
    </source>
</evidence>
<dbReference type="EMBL" id="JAKKPZ010000781">
    <property type="protein sequence ID" value="KAI1692328.1"/>
    <property type="molecule type" value="Genomic_DNA"/>
</dbReference>